<evidence type="ECO:0000313" key="1">
    <source>
        <dbReference type="EMBL" id="MFH4982431.1"/>
    </source>
</evidence>
<name>A0ABD6ERF3_9BILA</name>
<gene>
    <name evidence="1" type="ORF">AB6A40_009140</name>
</gene>
<proteinExistence type="predicted"/>
<keyword evidence="2" id="KW-1185">Reference proteome</keyword>
<protein>
    <submittedName>
        <fullName evidence="1">Uncharacterized protein</fullName>
    </submittedName>
</protein>
<dbReference type="AlphaFoldDB" id="A0ABD6ERF3"/>
<evidence type="ECO:0000313" key="2">
    <source>
        <dbReference type="Proteomes" id="UP001608902"/>
    </source>
</evidence>
<sequence>MHACPIGKECSNVQFLNRLCNENTVCSKLSDIPLMCNQPQCCPPFYNLNGLCHNDRPLSTLFIHT</sequence>
<accession>A0ABD6ERF3</accession>
<dbReference type="EMBL" id="JBGFUD010009291">
    <property type="protein sequence ID" value="MFH4982431.1"/>
    <property type="molecule type" value="Genomic_DNA"/>
</dbReference>
<organism evidence="1 2">
    <name type="scientific">Gnathostoma spinigerum</name>
    <dbReference type="NCBI Taxonomy" id="75299"/>
    <lineage>
        <taxon>Eukaryota</taxon>
        <taxon>Metazoa</taxon>
        <taxon>Ecdysozoa</taxon>
        <taxon>Nematoda</taxon>
        <taxon>Chromadorea</taxon>
        <taxon>Rhabditida</taxon>
        <taxon>Spirurina</taxon>
        <taxon>Gnathostomatomorpha</taxon>
        <taxon>Gnathostomatoidea</taxon>
        <taxon>Gnathostomatidae</taxon>
        <taxon>Gnathostoma</taxon>
    </lineage>
</organism>
<reference evidence="1 2" key="1">
    <citation type="submission" date="2024-08" db="EMBL/GenBank/DDBJ databases">
        <title>Gnathostoma spinigerum genome.</title>
        <authorList>
            <person name="Gonzalez-Bertolin B."/>
            <person name="Monzon S."/>
            <person name="Zaballos A."/>
            <person name="Jimenez P."/>
            <person name="Dekumyoy P."/>
            <person name="Varona S."/>
            <person name="Cuesta I."/>
            <person name="Sumanam S."/>
            <person name="Adisakwattana P."/>
            <person name="Gasser R.B."/>
            <person name="Hernandez-Gonzalez A."/>
            <person name="Young N.D."/>
            <person name="Perteguer M.J."/>
        </authorList>
    </citation>
    <scope>NUCLEOTIDE SEQUENCE [LARGE SCALE GENOMIC DNA]</scope>
    <source>
        <strain evidence="1">AL3</strain>
        <tissue evidence="1">Liver</tissue>
    </source>
</reference>
<dbReference type="Proteomes" id="UP001608902">
    <property type="component" value="Unassembled WGS sequence"/>
</dbReference>
<comment type="caution">
    <text evidence="1">The sequence shown here is derived from an EMBL/GenBank/DDBJ whole genome shotgun (WGS) entry which is preliminary data.</text>
</comment>